<gene>
    <name evidence="1" type="ORF">PtrM4_017620</name>
</gene>
<dbReference type="KEGG" id="ptrr:90954125"/>
<reference evidence="1 2" key="1">
    <citation type="journal article" date="2018" name="BMC Genomics">
        <title>Comparative genomics of the wheat fungal pathogen Pyrenophora tritici-repentis reveals chromosomal variations and genome plasticity.</title>
        <authorList>
            <person name="Moolhuijzen P."/>
            <person name="See P.T."/>
            <person name="Hane J.K."/>
            <person name="Shi G."/>
            <person name="Liu Z."/>
            <person name="Oliver R.P."/>
            <person name="Moffat C.S."/>
        </authorList>
    </citation>
    <scope>NUCLEOTIDE SEQUENCE [LARGE SCALE GENOMIC DNA]</scope>
    <source>
        <strain evidence="1">M4</strain>
    </source>
</reference>
<evidence type="ECO:0000313" key="2">
    <source>
        <dbReference type="Proteomes" id="UP000245464"/>
    </source>
</evidence>
<comment type="caution">
    <text evidence="1">The sequence shown here is derived from an EMBL/GenBank/DDBJ whole genome shotgun (WGS) entry which is preliminary data.</text>
</comment>
<protein>
    <submittedName>
        <fullName evidence="1">Uncharacterized protein</fullName>
    </submittedName>
</protein>
<proteinExistence type="predicted"/>
<dbReference type="AlphaFoldDB" id="A0A5M9LK83"/>
<dbReference type="RefSeq" id="XP_065965491.1">
    <property type="nucleotide sequence ID" value="XM_066103289.1"/>
</dbReference>
<dbReference type="EMBL" id="NQIK02000001">
    <property type="protein sequence ID" value="KAF7577522.1"/>
    <property type="molecule type" value="Genomic_DNA"/>
</dbReference>
<sequence>MHYAYLLVSLAGVASAICKEFYTQGGYCNRVAAGQYRVPNDWKERGFKRAQDACFNIHGGLIVPGESIKLAIPEDPCYPATSTGTARDFFVNVSVC</sequence>
<dbReference type="GeneID" id="90954125"/>
<organism evidence="1 2">
    <name type="scientific">Pyrenophora tritici-repentis</name>
    <dbReference type="NCBI Taxonomy" id="45151"/>
    <lineage>
        <taxon>Eukaryota</taxon>
        <taxon>Fungi</taxon>
        <taxon>Dikarya</taxon>
        <taxon>Ascomycota</taxon>
        <taxon>Pezizomycotina</taxon>
        <taxon>Dothideomycetes</taxon>
        <taxon>Pleosporomycetidae</taxon>
        <taxon>Pleosporales</taxon>
        <taxon>Pleosporineae</taxon>
        <taxon>Pleosporaceae</taxon>
        <taxon>Pyrenophora</taxon>
    </lineage>
</organism>
<evidence type="ECO:0000313" key="1">
    <source>
        <dbReference type="EMBL" id="KAF7577522.1"/>
    </source>
</evidence>
<accession>A0A5M9LK83</accession>
<dbReference type="Proteomes" id="UP000245464">
    <property type="component" value="Chromosome 1"/>
</dbReference>
<name>A0A5M9LK83_9PLEO</name>